<dbReference type="GO" id="GO:0055052">
    <property type="term" value="C:ATP-binding cassette (ABC) transporter complex, substrate-binding subunit-containing"/>
    <property type="evidence" value="ECO:0007669"/>
    <property type="project" value="TreeGrafter"/>
</dbReference>
<protein>
    <submittedName>
        <fullName evidence="4">ABC transporter for sugars, solute-binding protein</fullName>
    </submittedName>
</protein>
<dbReference type="EMBL" id="CP000554">
    <property type="protein sequence ID" value="ABM78272.1"/>
    <property type="molecule type" value="Genomic_DNA"/>
</dbReference>
<dbReference type="RefSeq" id="WP_011826164.1">
    <property type="nucleotide sequence ID" value="NC_008820.1"/>
</dbReference>
<dbReference type="HOGENOM" id="CLU_031285_9_1_3"/>
<reference evidence="4 5" key="1">
    <citation type="journal article" date="2007" name="PLoS Genet.">
        <title>Patterns and implications of gene gain and loss in the evolution of Prochlorococcus.</title>
        <authorList>
            <person name="Kettler G.C."/>
            <person name="Martiny A.C."/>
            <person name="Huang K."/>
            <person name="Zucker J."/>
            <person name="Coleman M.L."/>
            <person name="Rodrigue S."/>
            <person name="Chen F."/>
            <person name="Lapidus A."/>
            <person name="Ferriera S."/>
            <person name="Johnson J."/>
            <person name="Steglich C."/>
            <person name="Church G.M."/>
            <person name="Richardson P."/>
            <person name="Chisholm S.W."/>
        </authorList>
    </citation>
    <scope>NUCLEOTIDE SEQUENCE [LARGE SCALE GENOMIC DNA]</scope>
    <source>
        <strain evidence="4 5">MIT 9303</strain>
    </source>
</reference>
<dbReference type="Pfam" id="PF01547">
    <property type="entry name" value="SBP_bac_1"/>
    <property type="match status" value="1"/>
</dbReference>
<dbReference type="InterPro" id="IPR006059">
    <property type="entry name" value="SBP"/>
</dbReference>
<evidence type="ECO:0000313" key="5">
    <source>
        <dbReference type="Proteomes" id="UP000002274"/>
    </source>
</evidence>
<dbReference type="BioCyc" id="PMAR59922:G1G80-1325-MONOMER"/>
<keyword evidence="3" id="KW-0732">Signal</keyword>
<dbReference type="SUPFAM" id="SSF53850">
    <property type="entry name" value="Periplasmic binding protein-like II"/>
    <property type="match status" value="1"/>
</dbReference>
<dbReference type="Proteomes" id="UP000002274">
    <property type="component" value="Chromosome"/>
</dbReference>
<sequence>MKRRTFWKIALLFSLTSVALFASWALSTRPVQINILMPAPFAESTTDLVQKFNKDHHGSIQLQVTRGPLETEAVSDLAISSLLLGKSPFDALLIDVTWLPKYAAAGWLIPLDPWIDQQQIDSIAPGAMLGNNFDGKLYRWPLVADMGLLYWRTDLMSEPPRTPEELIKVSLKLQKEGRIAFGYVWQGRQYEGLSCVFLEVLDGFGGQWLEPETDNVGLDSSASLQAASWLRELISSGVSPEAVINYAENETLQAFKSGDVALMRNWPYAWGELQKPNSDVRGNVGVTTMVATAANRSTSTLGSWGFSILKGSSNPQAAAEAIAFLTSTSAQKRLFLNDSYTPTKAELFKDPELLSKSQILPELANALQSTDQRPATPLYAQISDVLQRNLSSIFTGQSTVSDAMSNAQANTKKILMAARETK</sequence>
<comment type="similarity">
    <text evidence="1">Belongs to the bacterial solute-binding protein 1 family.</text>
</comment>
<dbReference type="GO" id="GO:0015768">
    <property type="term" value="P:maltose transport"/>
    <property type="evidence" value="ECO:0007669"/>
    <property type="project" value="TreeGrafter"/>
</dbReference>
<dbReference type="GO" id="GO:1901982">
    <property type="term" value="F:maltose binding"/>
    <property type="evidence" value="ECO:0007669"/>
    <property type="project" value="TreeGrafter"/>
</dbReference>
<dbReference type="Gene3D" id="3.40.190.10">
    <property type="entry name" value="Periplasmic binding protein-like II"/>
    <property type="match status" value="2"/>
</dbReference>
<dbReference type="STRING" id="59922.P9303_15281"/>
<gene>
    <name evidence="4" type="ordered locus">P9303_15281</name>
</gene>
<keyword evidence="2" id="KW-0813">Transport</keyword>
<name>A2C9W2_PROM3</name>
<dbReference type="PANTHER" id="PTHR30061:SF50">
    <property type="entry name" value="MALTOSE_MALTODEXTRIN-BINDING PERIPLASMIC PROTEIN"/>
    <property type="match status" value="1"/>
</dbReference>
<evidence type="ECO:0000256" key="1">
    <source>
        <dbReference type="ARBA" id="ARBA00008520"/>
    </source>
</evidence>
<evidence type="ECO:0000256" key="3">
    <source>
        <dbReference type="ARBA" id="ARBA00022729"/>
    </source>
</evidence>
<evidence type="ECO:0000313" key="4">
    <source>
        <dbReference type="EMBL" id="ABM78272.1"/>
    </source>
</evidence>
<proteinExistence type="inferred from homology"/>
<dbReference type="PANTHER" id="PTHR30061">
    <property type="entry name" value="MALTOSE-BINDING PERIPLASMIC PROTEIN"/>
    <property type="match status" value="1"/>
</dbReference>
<accession>A2C9W2</accession>
<dbReference type="AlphaFoldDB" id="A2C9W2"/>
<evidence type="ECO:0000256" key="2">
    <source>
        <dbReference type="ARBA" id="ARBA00022448"/>
    </source>
</evidence>
<dbReference type="KEGG" id="pmf:P9303_15281"/>
<organism evidence="4 5">
    <name type="scientific">Prochlorococcus marinus (strain MIT 9303)</name>
    <dbReference type="NCBI Taxonomy" id="59922"/>
    <lineage>
        <taxon>Bacteria</taxon>
        <taxon>Bacillati</taxon>
        <taxon>Cyanobacteriota</taxon>
        <taxon>Cyanophyceae</taxon>
        <taxon>Synechococcales</taxon>
        <taxon>Prochlorococcaceae</taxon>
        <taxon>Prochlorococcus</taxon>
    </lineage>
</organism>
<dbReference type="CDD" id="cd14750">
    <property type="entry name" value="PBP2_TMBP"/>
    <property type="match status" value="1"/>
</dbReference>
<dbReference type="GO" id="GO:0042956">
    <property type="term" value="P:maltodextrin transmembrane transport"/>
    <property type="evidence" value="ECO:0007669"/>
    <property type="project" value="TreeGrafter"/>
</dbReference>